<dbReference type="AlphaFoldDB" id="A0A413CW09"/>
<proteinExistence type="predicted"/>
<sequence>MVDNSKPKTQKIGMVVYFDWIDTLDSLSDKQSSDLMKHILKYGKSLYEGTEIAPPSDPFVKLAFQTMKGQLDRDYQKWLNKCEQNKRNIMKRYNKDESNFDPLNP</sequence>
<dbReference type="InterPro" id="IPR046258">
    <property type="entry name" value="DUF6291"/>
</dbReference>
<accession>A0A413CW09</accession>
<dbReference type="EMBL" id="QSAT01000008">
    <property type="protein sequence ID" value="RGW75888.1"/>
    <property type="molecule type" value="Genomic_DNA"/>
</dbReference>
<evidence type="ECO:0000313" key="3">
    <source>
        <dbReference type="Proteomes" id="UP000284651"/>
    </source>
</evidence>
<evidence type="ECO:0000313" key="2">
    <source>
        <dbReference type="EMBL" id="RGW75888.1"/>
    </source>
</evidence>
<dbReference type="Pfam" id="PF19808">
    <property type="entry name" value="DUF6291"/>
    <property type="match status" value="1"/>
</dbReference>
<organism evidence="2 3">
    <name type="scientific">Holdemanella biformis</name>
    <dbReference type="NCBI Taxonomy" id="1735"/>
    <lineage>
        <taxon>Bacteria</taxon>
        <taxon>Bacillati</taxon>
        <taxon>Bacillota</taxon>
        <taxon>Erysipelotrichia</taxon>
        <taxon>Erysipelotrichales</taxon>
        <taxon>Erysipelotrichaceae</taxon>
        <taxon>Holdemanella</taxon>
    </lineage>
</organism>
<name>A0A413CW09_9FIRM</name>
<dbReference type="Proteomes" id="UP000284651">
    <property type="component" value="Unassembled WGS sequence"/>
</dbReference>
<feature type="domain" description="DUF6291" evidence="1">
    <location>
        <begin position="14"/>
        <end position="92"/>
    </location>
</feature>
<protein>
    <recommendedName>
        <fullName evidence="1">DUF6291 domain-containing protein</fullName>
    </recommendedName>
</protein>
<evidence type="ECO:0000259" key="1">
    <source>
        <dbReference type="Pfam" id="PF19808"/>
    </source>
</evidence>
<reference evidence="2 3" key="1">
    <citation type="submission" date="2018-08" db="EMBL/GenBank/DDBJ databases">
        <title>A genome reference for cultivated species of the human gut microbiota.</title>
        <authorList>
            <person name="Zou Y."/>
            <person name="Xue W."/>
            <person name="Luo G."/>
        </authorList>
    </citation>
    <scope>NUCLEOTIDE SEQUENCE [LARGE SCALE GENOMIC DNA]</scope>
    <source>
        <strain evidence="2 3">AF10-31</strain>
    </source>
</reference>
<dbReference type="RefSeq" id="WP_118356961.1">
    <property type="nucleotide sequence ID" value="NZ_QSAT01000008.1"/>
</dbReference>
<comment type="caution">
    <text evidence="2">The sequence shown here is derived from an EMBL/GenBank/DDBJ whole genome shotgun (WGS) entry which is preliminary data.</text>
</comment>
<gene>
    <name evidence="2" type="ORF">DWV56_03910</name>
</gene>